<feature type="region of interest" description="Disordered" evidence="1">
    <location>
        <begin position="188"/>
        <end position="210"/>
    </location>
</feature>
<comment type="caution">
    <text evidence="2">The sequence shown here is derived from an EMBL/GenBank/DDBJ whole genome shotgun (WGS) entry which is preliminary data.</text>
</comment>
<evidence type="ECO:0000256" key="1">
    <source>
        <dbReference type="SAM" id="MobiDB-lite"/>
    </source>
</evidence>
<reference evidence="2 3" key="1">
    <citation type="submission" date="2022-05" db="EMBL/GenBank/DDBJ databases">
        <title>Flavobacterium sp., isolated from activated sludge.</title>
        <authorList>
            <person name="Ran Q."/>
        </authorList>
    </citation>
    <scope>NUCLEOTIDE SEQUENCE [LARGE SCALE GENOMIC DNA]</scope>
    <source>
        <strain evidence="2 3">HXWNR70</strain>
    </source>
</reference>
<protein>
    <submittedName>
        <fullName evidence="2">Secretion protein</fullName>
    </submittedName>
</protein>
<evidence type="ECO:0000313" key="2">
    <source>
        <dbReference type="EMBL" id="MCL9807914.1"/>
    </source>
</evidence>
<gene>
    <name evidence="2" type="ORF">NAT50_00910</name>
</gene>
<dbReference type="Proteomes" id="UP001317191">
    <property type="component" value="Unassembled WGS sequence"/>
</dbReference>
<proteinExistence type="predicted"/>
<feature type="region of interest" description="Disordered" evidence="1">
    <location>
        <begin position="347"/>
        <end position="367"/>
    </location>
</feature>
<dbReference type="RefSeq" id="WP_250590551.1">
    <property type="nucleotide sequence ID" value="NZ_JAMLJM010000001.1"/>
</dbReference>
<keyword evidence="3" id="KW-1185">Reference proteome</keyword>
<name>A0ABT0TLE7_9FLAO</name>
<dbReference type="EMBL" id="JAMLJM010000001">
    <property type="protein sequence ID" value="MCL9807914.1"/>
    <property type="molecule type" value="Genomic_DNA"/>
</dbReference>
<evidence type="ECO:0000313" key="3">
    <source>
        <dbReference type="Proteomes" id="UP001317191"/>
    </source>
</evidence>
<organism evidence="2 3">
    <name type="scientific">Flavobacterium luminosum</name>
    <dbReference type="NCBI Taxonomy" id="2949086"/>
    <lineage>
        <taxon>Bacteria</taxon>
        <taxon>Pseudomonadati</taxon>
        <taxon>Bacteroidota</taxon>
        <taxon>Flavobacteriia</taxon>
        <taxon>Flavobacteriales</taxon>
        <taxon>Flavobacteriaceae</taxon>
        <taxon>Flavobacterium</taxon>
    </lineage>
</organism>
<sequence>MKKIGFGLWLVLGSIQLLQAQLYVSPTSYIYANNQLVYVNQEVELNQSDSFFYLRNGAQLLQGTIGAGKNKGLGALSVFQEGTVNNYQYNYWCSPVGNVNSNTTVNNPFGIRQLGAPTTATATNPTTILAYPALDGTSAAGSVSIAERWVHVYRGGAIYNDWVYVGANYNVQPGEGFIMKGTSGTDATIPHTGAGENNPGSKQRYDFRGKPNDGTITNAVSATKYTLIGNPYPSALDLDAFLLDPANASVIDGKALFWDQVVRNSHYLNQYQGGYGTYTPGAGYTPADYWSFNGDGTYNSSLGTFGAVYPRAILPIGQGFMVEAVADGVITMKNAFRVYKQEGTESVFTRQQSGDKSQNENAKNTGAKASQGYVPQLRINAMFNKGGVTPTTLGFAETTTDGFDYGFDASSFSTSNPYRFFYMLENDPKEYLISVTKFDVNKKIPVGLVCTGTTDTNFRIKVMETLYGFDANQPVFMHDKETDVYYDMKNAFFDITLPAGEYKNRFEITFRDFSLDNNEVTFAEIGMYQNNVSGLLMIKNPTRIDLATLILHDVAGKQMMLKKDLGKNESYECATAMLSEGVYIAKITTKDGKEMTKKIAVSRK</sequence>
<accession>A0ABT0TLE7</accession>